<accession>A0AA46AJW8</accession>
<evidence type="ECO:0000256" key="1">
    <source>
        <dbReference type="SAM" id="SignalP"/>
    </source>
</evidence>
<sequence>MKKSVLSLIAGILCLALLFSTLTACGRNPDPLEDPSPPAEESPAAGDEAAVLPPLAPLLSATASFASYQEVPTAYTPQVPAYSVAPDLSNITNLSDFEFSPAAMRLLAENGFVVVPNDYYQEFFVVYETNLYEPVPGFITTDSMLHNYHLFFSHLLRVTERDHLVPELKALTSAMMTATESQAAALEGTDWHNAALRNLAFLAVAGRLLDPAMPVPEAVQPVVAEELALIAAHEGITISPMMNLGQQQSELDALQEDYSQYIPRGHYTTDDALKSYFQTMMWYGRMTFRLKNEDETRSALLLTLALSEEDKLTRWDRIYQPTSFFVGDSDDPNVIQFQELMYQIYGNQVTAAQFPGDAAKWEAFRKEAAKLQPPQINSIPIFDESLHPDRAAEITGFRFMGQRFTLDAAVFQRLIYREVGENSQGQRRMLPKALDIPAALGSQEAYQLLEAAGETDYAGYAENMTKLQTHFEQVPPQFWSGTLYQGWLYTLDALLTTPGEGYPAFMQNQAWTRKNLNTFLASWTELKHDTVLYAKQVYAQMGGGMEDKDDRGYVEPNPELYARLASLVSMTREGLDQRGLLNEQDGESLERLEALALSLKTMSEKLLENQLLTDEEYDLIRSYGGQLEHFWLEALRDEGVDHRSALSENPAALVTDVATDPGGQVLTEATGTIFEIYVVVPVDGNLRVARGGVFSHYEFPWPLNDRLTNEKWRHMVDTGETPPLASWTESYVAP</sequence>
<dbReference type="InterPro" id="IPR022601">
    <property type="entry name" value="DUF3160"/>
</dbReference>
<keyword evidence="1" id="KW-0732">Signal</keyword>
<comment type="caution">
    <text evidence="2">The sequence shown here is derived from an EMBL/GenBank/DDBJ whole genome shotgun (WGS) entry which is preliminary data.</text>
</comment>
<name>A0AA46AJW8_9CLOT</name>
<evidence type="ECO:0000313" key="3">
    <source>
        <dbReference type="Proteomes" id="UP001158066"/>
    </source>
</evidence>
<proteinExistence type="predicted"/>
<dbReference type="AlphaFoldDB" id="A0AA46AJW8"/>
<dbReference type="PROSITE" id="PS51257">
    <property type="entry name" value="PROKAR_LIPOPROTEIN"/>
    <property type="match status" value="1"/>
</dbReference>
<organism evidence="2 3">
    <name type="scientific">Anoxynatronum buryatiense</name>
    <dbReference type="NCBI Taxonomy" id="489973"/>
    <lineage>
        <taxon>Bacteria</taxon>
        <taxon>Bacillati</taxon>
        <taxon>Bacillota</taxon>
        <taxon>Clostridia</taxon>
        <taxon>Eubacteriales</taxon>
        <taxon>Clostridiaceae</taxon>
        <taxon>Anoxynatronum</taxon>
    </lineage>
</organism>
<feature type="signal peptide" evidence="1">
    <location>
        <begin position="1"/>
        <end position="26"/>
    </location>
</feature>
<dbReference type="RefSeq" id="WP_283410123.1">
    <property type="nucleotide sequence ID" value="NZ_FXUF01000012.1"/>
</dbReference>
<gene>
    <name evidence="2" type="ORF">SAMN06296020_11276</name>
</gene>
<evidence type="ECO:0008006" key="4">
    <source>
        <dbReference type="Google" id="ProtNLM"/>
    </source>
</evidence>
<dbReference type="Proteomes" id="UP001158066">
    <property type="component" value="Unassembled WGS sequence"/>
</dbReference>
<reference evidence="2" key="1">
    <citation type="submission" date="2017-05" db="EMBL/GenBank/DDBJ databases">
        <authorList>
            <person name="Varghese N."/>
            <person name="Submissions S."/>
        </authorList>
    </citation>
    <scope>NUCLEOTIDE SEQUENCE</scope>
    <source>
        <strain evidence="2">Su22</strain>
    </source>
</reference>
<keyword evidence="3" id="KW-1185">Reference proteome</keyword>
<dbReference type="EMBL" id="FXUF01000012">
    <property type="protein sequence ID" value="SMP65175.1"/>
    <property type="molecule type" value="Genomic_DNA"/>
</dbReference>
<feature type="chain" id="PRO_5041222439" description="DUF3160 domain-containing protein" evidence="1">
    <location>
        <begin position="27"/>
        <end position="734"/>
    </location>
</feature>
<evidence type="ECO:0000313" key="2">
    <source>
        <dbReference type="EMBL" id="SMP65175.1"/>
    </source>
</evidence>
<dbReference type="SMART" id="SM01325">
    <property type="entry name" value="DUF3160"/>
    <property type="match status" value="1"/>
</dbReference>
<dbReference type="Pfam" id="PF11369">
    <property type="entry name" value="DUF3160"/>
    <property type="match status" value="1"/>
</dbReference>
<protein>
    <recommendedName>
        <fullName evidence="4">DUF3160 domain-containing protein</fullName>
    </recommendedName>
</protein>